<feature type="compositionally biased region" description="Basic and acidic residues" evidence="1">
    <location>
        <begin position="50"/>
        <end position="68"/>
    </location>
</feature>
<evidence type="ECO:0000313" key="4">
    <source>
        <dbReference type="EMBL" id="MBP1934935.1"/>
    </source>
</evidence>
<evidence type="ECO:0000256" key="2">
    <source>
        <dbReference type="SAM" id="SignalP"/>
    </source>
</evidence>
<reference evidence="4 5" key="1">
    <citation type="submission" date="2021-03" db="EMBL/GenBank/DDBJ databases">
        <title>Genomic Encyclopedia of Type Strains, Phase IV (KMG-IV): sequencing the most valuable type-strain genomes for metagenomic binning, comparative biology and taxonomic classification.</title>
        <authorList>
            <person name="Goeker M."/>
        </authorList>
    </citation>
    <scope>NUCLEOTIDE SEQUENCE [LARGE SCALE GENOMIC DNA]</scope>
    <source>
        <strain evidence="4 5">DSM 24738</strain>
    </source>
</reference>
<feature type="region of interest" description="Disordered" evidence="1">
    <location>
        <begin position="24"/>
        <end position="83"/>
    </location>
</feature>
<comment type="caution">
    <text evidence="4">The sequence shown here is derived from an EMBL/GenBank/DDBJ whole genome shotgun (WGS) entry which is preliminary data.</text>
</comment>
<evidence type="ECO:0000259" key="3">
    <source>
        <dbReference type="Pfam" id="PF07833"/>
    </source>
</evidence>
<dbReference type="Gene3D" id="3.30.457.10">
    <property type="entry name" value="Copper amine oxidase-like, N-terminal domain"/>
    <property type="match status" value="2"/>
</dbReference>
<name>A0ABS4GXD3_9BACL</name>
<feature type="compositionally biased region" description="Polar residues" evidence="1">
    <location>
        <begin position="70"/>
        <end position="81"/>
    </location>
</feature>
<dbReference type="InterPro" id="IPR012854">
    <property type="entry name" value="Cu_amine_oxidase-like_N"/>
</dbReference>
<dbReference type="SUPFAM" id="SSF55383">
    <property type="entry name" value="Copper amine oxidase, domain N"/>
    <property type="match status" value="2"/>
</dbReference>
<evidence type="ECO:0000313" key="5">
    <source>
        <dbReference type="Proteomes" id="UP001519343"/>
    </source>
</evidence>
<accession>A0ABS4GXD3</accession>
<feature type="domain" description="Copper amine oxidase-like N-terminal" evidence="3">
    <location>
        <begin position="97"/>
        <end position="204"/>
    </location>
</feature>
<organism evidence="4 5">
    <name type="scientific">Ammoniphilus resinae</name>
    <dbReference type="NCBI Taxonomy" id="861532"/>
    <lineage>
        <taxon>Bacteria</taxon>
        <taxon>Bacillati</taxon>
        <taxon>Bacillota</taxon>
        <taxon>Bacilli</taxon>
        <taxon>Bacillales</taxon>
        <taxon>Paenibacillaceae</taxon>
        <taxon>Aneurinibacillus group</taxon>
        <taxon>Ammoniphilus</taxon>
    </lineage>
</organism>
<dbReference type="Proteomes" id="UP001519343">
    <property type="component" value="Unassembled WGS sequence"/>
</dbReference>
<keyword evidence="5" id="KW-1185">Reference proteome</keyword>
<protein>
    <recommendedName>
        <fullName evidence="3">Copper amine oxidase-like N-terminal domain-containing protein</fullName>
    </recommendedName>
</protein>
<sequence>MKKFKKSTLALTLASSLFSGTALAAQDPQDQEQAVVSPEQKQDVVPTEQKTAEESQDQKQAVDSKEQEQTVDSQKQKQAVDSQDHTLEFDLKTGKTYVDGNVVELEAPANLLNGRLYVPVRFLSTQLGFETTFNATDRTIEIRTAKAEMLINMDKNTAMVNGQQVPFDTIGIIQQDRLLLAARTMSELIELPIDYNAETKIVKIIVKPVKPPLPKQENMKPVAQFSTDKKVYRIGEPIEYIDLSYDPDSNGYYPSWSNKQSAFFSSGKKTITLTTKDTQGLQSDPFSRQIEITNDVLTTEDEYPFYFGSMEDDPKRILLNYTKFLNYRVLDKKEEIEDSRTLIVSDSPEPFKEYGILYQSEVSGKSRLFATHINDIEDQMAAVSVLVTNTSDEPVKIKTTRKGEVMPSKVAELLGKQILDDWFLHEEIQKEQVIQPGKTATYYRSYALFPKQGIHFMYDIEVEGEATFSFVAHDPNENGESLLELPKLAKDNNVRGTYPVSTLLWEVDASDMDGKPARISIGDTRLDSWVKGTDEVTGEDVQNKGNYGVFYHVEIKNPGKAAIALVSRGGLFKGSILLNEEKIIPIPKSGVVRPQTAYLLDRTTGKEDSISLRIAPPSGTALPFDILLFPLRDLDYK</sequence>
<keyword evidence="2" id="KW-0732">Signal</keyword>
<gene>
    <name evidence="4" type="ORF">J2Z37_004955</name>
</gene>
<dbReference type="Pfam" id="PF07833">
    <property type="entry name" value="Cu_amine_oxidN1"/>
    <property type="match status" value="1"/>
</dbReference>
<feature type="chain" id="PRO_5047487271" description="Copper amine oxidase-like N-terminal domain-containing protein" evidence="2">
    <location>
        <begin position="25"/>
        <end position="637"/>
    </location>
</feature>
<dbReference type="InterPro" id="IPR036582">
    <property type="entry name" value="Mao_N_sf"/>
</dbReference>
<dbReference type="EMBL" id="JAGGKT010000032">
    <property type="protein sequence ID" value="MBP1934935.1"/>
    <property type="molecule type" value="Genomic_DNA"/>
</dbReference>
<proteinExistence type="predicted"/>
<dbReference type="RefSeq" id="WP_209812907.1">
    <property type="nucleotide sequence ID" value="NZ_JAGGKT010000032.1"/>
</dbReference>
<evidence type="ECO:0000256" key="1">
    <source>
        <dbReference type="SAM" id="MobiDB-lite"/>
    </source>
</evidence>
<feature type="signal peptide" evidence="2">
    <location>
        <begin position="1"/>
        <end position="24"/>
    </location>
</feature>